<dbReference type="EMBL" id="JAINUG010000269">
    <property type="protein sequence ID" value="KAJ8384556.1"/>
    <property type="molecule type" value="Genomic_DNA"/>
</dbReference>
<accession>A0AAD7RHX4</accession>
<name>A0AAD7RHX4_9TELE</name>
<evidence type="ECO:0000313" key="2">
    <source>
        <dbReference type="EMBL" id="KAJ8384556.1"/>
    </source>
</evidence>
<reference evidence="2" key="1">
    <citation type="journal article" date="2023" name="Science">
        <title>Genome structures resolve the early diversification of teleost fishes.</title>
        <authorList>
            <person name="Parey E."/>
            <person name="Louis A."/>
            <person name="Montfort J."/>
            <person name="Bouchez O."/>
            <person name="Roques C."/>
            <person name="Iampietro C."/>
            <person name="Lluch J."/>
            <person name="Castinel A."/>
            <person name="Donnadieu C."/>
            <person name="Desvignes T."/>
            <person name="Floi Bucao C."/>
            <person name="Jouanno E."/>
            <person name="Wen M."/>
            <person name="Mejri S."/>
            <person name="Dirks R."/>
            <person name="Jansen H."/>
            <person name="Henkel C."/>
            <person name="Chen W.J."/>
            <person name="Zahm M."/>
            <person name="Cabau C."/>
            <person name="Klopp C."/>
            <person name="Thompson A.W."/>
            <person name="Robinson-Rechavi M."/>
            <person name="Braasch I."/>
            <person name="Lecointre G."/>
            <person name="Bobe J."/>
            <person name="Postlethwait J.H."/>
            <person name="Berthelot C."/>
            <person name="Roest Crollius H."/>
            <person name="Guiguen Y."/>
        </authorList>
    </citation>
    <scope>NUCLEOTIDE SEQUENCE</scope>
    <source>
        <strain evidence="2">NC1722</strain>
    </source>
</reference>
<gene>
    <name evidence="2" type="ORF">AAFF_G00200890</name>
</gene>
<feature type="region of interest" description="Disordered" evidence="1">
    <location>
        <begin position="129"/>
        <end position="175"/>
    </location>
</feature>
<feature type="region of interest" description="Disordered" evidence="1">
    <location>
        <begin position="37"/>
        <end position="69"/>
    </location>
</feature>
<sequence length="186" mass="20143">MCVHCYFPHYGKSSHHRPRSLLKQTIPAAEILRAKFPGRQGRSLSENQSEDAGEVSAETTERASPPICPYGLMTRPERWNKHRIKRKGLSVLRQSAPWWSEPPPAHLAEHGRALLLHTPAGERMGPFCGRGGLQLGPGQTGDSSPTRASPTERVGGSAPPLRLSRLGSFTRGGSGTPGTLCPCPLL</sequence>
<feature type="compositionally biased region" description="Gly residues" evidence="1">
    <location>
        <begin position="129"/>
        <end position="139"/>
    </location>
</feature>
<dbReference type="Proteomes" id="UP001221898">
    <property type="component" value="Unassembled WGS sequence"/>
</dbReference>
<protein>
    <submittedName>
        <fullName evidence="2">Uncharacterized protein</fullName>
    </submittedName>
</protein>
<feature type="compositionally biased region" description="Polar residues" evidence="1">
    <location>
        <begin position="140"/>
        <end position="149"/>
    </location>
</feature>
<proteinExistence type="predicted"/>
<keyword evidence="3" id="KW-1185">Reference proteome</keyword>
<organism evidence="2 3">
    <name type="scientific">Aldrovandia affinis</name>
    <dbReference type="NCBI Taxonomy" id="143900"/>
    <lineage>
        <taxon>Eukaryota</taxon>
        <taxon>Metazoa</taxon>
        <taxon>Chordata</taxon>
        <taxon>Craniata</taxon>
        <taxon>Vertebrata</taxon>
        <taxon>Euteleostomi</taxon>
        <taxon>Actinopterygii</taxon>
        <taxon>Neopterygii</taxon>
        <taxon>Teleostei</taxon>
        <taxon>Notacanthiformes</taxon>
        <taxon>Halosauridae</taxon>
        <taxon>Aldrovandia</taxon>
    </lineage>
</organism>
<dbReference type="AlphaFoldDB" id="A0AAD7RHX4"/>
<evidence type="ECO:0000313" key="3">
    <source>
        <dbReference type="Proteomes" id="UP001221898"/>
    </source>
</evidence>
<comment type="caution">
    <text evidence="2">The sequence shown here is derived from an EMBL/GenBank/DDBJ whole genome shotgun (WGS) entry which is preliminary data.</text>
</comment>
<evidence type="ECO:0000256" key="1">
    <source>
        <dbReference type="SAM" id="MobiDB-lite"/>
    </source>
</evidence>